<proteinExistence type="inferred from homology"/>
<dbReference type="AlphaFoldDB" id="A0A495IKE3"/>
<name>A0A495IKE3_9MICO</name>
<dbReference type="Proteomes" id="UP000280008">
    <property type="component" value="Unassembled WGS sequence"/>
</dbReference>
<dbReference type="SUPFAM" id="SSF53474">
    <property type="entry name" value="alpha/beta-Hydrolases"/>
    <property type="match status" value="1"/>
</dbReference>
<sequence>MVSIDSSVIRWSAPEEERAGKPLVLLLHGVGSHEGDLIGLAPYLAPEFVYASLRAPLEYGGGYSWYPLSTPGAPDYAGVDEAADAVLDFVDSLAGQHPTVGLLGFSQGGSLSLQLLRKRPTAFEFAVVLAGFVVPGAPADVDEQVAAAKPPVFYGHGDADQVIPAEAVARTSEWLAEHTAVDDSVYPGLTHGVAQEEIDDVNGFLARVHPA</sequence>
<dbReference type="OrthoDB" id="9780848at2"/>
<evidence type="ECO:0000256" key="2">
    <source>
        <dbReference type="ARBA" id="ARBA00022801"/>
    </source>
</evidence>
<dbReference type="Gene3D" id="3.40.50.1820">
    <property type="entry name" value="alpha/beta hydrolase"/>
    <property type="match status" value="1"/>
</dbReference>
<comment type="similarity">
    <text evidence="1">Belongs to the AB hydrolase superfamily. AB hydrolase 2 family.</text>
</comment>
<keyword evidence="2" id="KW-0378">Hydrolase</keyword>
<protein>
    <submittedName>
        <fullName evidence="4">Phospholipase/carboxylesterase</fullName>
    </submittedName>
</protein>
<dbReference type="PANTHER" id="PTHR10655">
    <property type="entry name" value="LYSOPHOSPHOLIPASE-RELATED"/>
    <property type="match status" value="1"/>
</dbReference>
<evidence type="ECO:0000313" key="4">
    <source>
        <dbReference type="EMBL" id="RKR75606.1"/>
    </source>
</evidence>
<dbReference type="Pfam" id="PF02230">
    <property type="entry name" value="Abhydrolase_2"/>
    <property type="match status" value="1"/>
</dbReference>
<comment type="caution">
    <text evidence="4">The sequence shown here is derived from an EMBL/GenBank/DDBJ whole genome shotgun (WGS) entry which is preliminary data.</text>
</comment>
<evidence type="ECO:0000259" key="3">
    <source>
        <dbReference type="Pfam" id="PF02230"/>
    </source>
</evidence>
<dbReference type="InterPro" id="IPR050565">
    <property type="entry name" value="LYPA1-2/EST-like"/>
</dbReference>
<accession>A0A495IKE3</accession>
<gene>
    <name evidence="4" type="ORF">C8E83_2754</name>
</gene>
<reference evidence="4 5" key="1">
    <citation type="submission" date="2018-10" db="EMBL/GenBank/DDBJ databases">
        <title>Sequencing the genomes of 1000 actinobacteria strains.</title>
        <authorList>
            <person name="Klenk H.-P."/>
        </authorList>
    </citation>
    <scope>NUCLEOTIDE SEQUENCE [LARGE SCALE GENOMIC DNA]</scope>
    <source>
        <strain evidence="4 5">DSM 17894</strain>
    </source>
</reference>
<dbReference type="GO" id="GO:0016787">
    <property type="term" value="F:hydrolase activity"/>
    <property type="evidence" value="ECO:0007669"/>
    <property type="project" value="UniProtKB-KW"/>
</dbReference>
<evidence type="ECO:0000256" key="1">
    <source>
        <dbReference type="ARBA" id="ARBA00006499"/>
    </source>
</evidence>
<evidence type="ECO:0000313" key="5">
    <source>
        <dbReference type="Proteomes" id="UP000280008"/>
    </source>
</evidence>
<keyword evidence="5" id="KW-1185">Reference proteome</keyword>
<dbReference type="InterPro" id="IPR029058">
    <property type="entry name" value="AB_hydrolase_fold"/>
</dbReference>
<dbReference type="InterPro" id="IPR003140">
    <property type="entry name" value="PLipase/COase/thioEstase"/>
</dbReference>
<dbReference type="PANTHER" id="PTHR10655:SF17">
    <property type="entry name" value="LYSOPHOSPHOLIPASE-LIKE PROTEIN 1"/>
    <property type="match status" value="1"/>
</dbReference>
<dbReference type="EMBL" id="RBKS01000001">
    <property type="protein sequence ID" value="RKR75606.1"/>
    <property type="molecule type" value="Genomic_DNA"/>
</dbReference>
<dbReference type="RefSeq" id="WP_121370381.1">
    <property type="nucleotide sequence ID" value="NZ_RBKS01000001.1"/>
</dbReference>
<feature type="domain" description="Phospholipase/carboxylesterase/thioesterase" evidence="3">
    <location>
        <begin position="17"/>
        <end position="208"/>
    </location>
</feature>
<organism evidence="4 5">
    <name type="scientific">Frondihabitans australicus</name>
    <dbReference type="NCBI Taxonomy" id="386892"/>
    <lineage>
        <taxon>Bacteria</taxon>
        <taxon>Bacillati</taxon>
        <taxon>Actinomycetota</taxon>
        <taxon>Actinomycetes</taxon>
        <taxon>Micrococcales</taxon>
        <taxon>Microbacteriaceae</taxon>
        <taxon>Frondihabitans</taxon>
    </lineage>
</organism>